<comment type="similarity">
    <text evidence="1">Belongs to the LCA5 family.</text>
</comment>
<feature type="compositionally biased region" description="Basic and acidic residues" evidence="3">
    <location>
        <begin position="42"/>
        <end position="51"/>
    </location>
</feature>
<feature type="compositionally biased region" description="Polar residues" evidence="3">
    <location>
        <begin position="595"/>
        <end position="606"/>
    </location>
</feature>
<feature type="region of interest" description="Disordered" evidence="3">
    <location>
        <begin position="381"/>
        <end position="438"/>
    </location>
</feature>
<feature type="compositionally biased region" description="Basic and acidic residues" evidence="3">
    <location>
        <begin position="512"/>
        <end position="551"/>
    </location>
</feature>
<feature type="region of interest" description="Disordered" evidence="3">
    <location>
        <begin position="576"/>
        <end position="729"/>
    </location>
</feature>
<accession>A0A6P8TFW6</accession>
<feature type="compositionally biased region" description="Polar residues" evidence="3">
    <location>
        <begin position="11"/>
        <end position="22"/>
    </location>
</feature>
<dbReference type="GO" id="GO:0042073">
    <property type="term" value="P:intraciliary transport"/>
    <property type="evidence" value="ECO:0007669"/>
    <property type="project" value="TreeGrafter"/>
</dbReference>
<dbReference type="Pfam" id="PF15619">
    <property type="entry name" value="Lebercilin"/>
    <property type="match status" value="1"/>
</dbReference>
<feature type="compositionally biased region" description="Basic and acidic residues" evidence="3">
    <location>
        <begin position="711"/>
        <end position="729"/>
    </location>
</feature>
<dbReference type="InterPro" id="IPR028933">
    <property type="entry name" value="Lebercilin_dom"/>
</dbReference>
<feature type="region of interest" description="Disordered" evidence="3">
    <location>
        <begin position="463"/>
        <end position="494"/>
    </location>
</feature>
<evidence type="ECO:0000256" key="1">
    <source>
        <dbReference type="ARBA" id="ARBA00010229"/>
    </source>
</evidence>
<dbReference type="KEGG" id="gacu:117540330"/>
<name>A0A6P8TFW6_GYMAC</name>
<protein>
    <submittedName>
        <fullName evidence="6">Lebercilin isoform X1</fullName>
    </submittedName>
</protein>
<feature type="region of interest" description="Disordered" evidence="3">
    <location>
        <begin position="512"/>
        <end position="564"/>
    </location>
</feature>
<gene>
    <name evidence="6" type="primary">lca5</name>
</gene>
<keyword evidence="2" id="KW-0175">Coiled coil</keyword>
<feature type="compositionally biased region" description="Basic and acidic residues" evidence="3">
    <location>
        <begin position="58"/>
        <end position="97"/>
    </location>
</feature>
<evidence type="ECO:0000313" key="6">
    <source>
        <dbReference type="RefSeq" id="XP_034062836.1"/>
    </source>
</evidence>
<dbReference type="InParanoid" id="A0A6P8TFW6"/>
<keyword evidence="5" id="KW-1185">Reference proteome</keyword>
<feature type="compositionally biased region" description="Low complexity" evidence="3">
    <location>
        <begin position="118"/>
        <end position="131"/>
    </location>
</feature>
<dbReference type="RefSeq" id="XP_034062836.1">
    <property type="nucleotide sequence ID" value="XM_034206945.1"/>
</dbReference>
<dbReference type="OrthoDB" id="2123794at2759"/>
<dbReference type="GO" id="GO:0005930">
    <property type="term" value="C:axoneme"/>
    <property type="evidence" value="ECO:0007669"/>
    <property type="project" value="TreeGrafter"/>
</dbReference>
<organism evidence="5 6">
    <name type="scientific">Gymnodraco acuticeps</name>
    <name type="common">Antarctic dragonfish</name>
    <dbReference type="NCBI Taxonomy" id="8218"/>
    <lineage>
        <taxon>Eukaryota</taxon>
        <taxon>Metazoa</taxon>
        <taxon>Chordata</taxon>
        <taxon>Craniata</taxon>
        <taxon>Vertebrata</taxon>
        <taxon>Euteleostomi</taxon>
        <taxon>Actinopterygii</taxon>
        <taxon>Neopterygii</taxon>
        <taxon>Teleostei</taxon>
        <taxon>Neoteleostei</taxon>
        <taxon>Acanthomorphata</taxon>
        <taxon>Eupercaria</taxon>
        <taxon>Perciformes</taxon>
        <taxon>Notothenioidei</taxon>
        <taxon>Bathydraconidae</taxon>
        <taxon>Gymnodraco</taxon>
    </lineage>
</organism>
<feature type="region of interest" description="Disordered" evidence="3">
    <location>
        <begin position="1"/>
        <end position="187"/>
    </location>
</feature>
<reference evidence="6" key="1">
    <citation type="submission" date="2025-08" db="UniProtKB">
        <authorList>
            <consortium name="RefSeq"/>
        </authorList>
    </citation>
    <scope>IDENTIFICATION</scope>
</reference>
<evidence type="ECO:0000259" key="4">
    <source>
        <dbReference type="Pfam" id="PF15619"/>
    </source>
</evidence>
<dbReference type="InterPro" id="IPR026188">
    <property type="entry name" value="Lebercilin-like"/>
</dbReference>
<evidence type="ECO:0000313" key="5">
    <source>
        <dbReference type="Proteomes" id="UP000515161"/>
    </source>
</evidence>
<feature type="compositionally biased region" description="Polar residues" evidence="3">
    <location>
        <begin position="773"/>
        <end position="787"/>
    </location>
</feature>
<evidence type="ECO:0000256" key="2">
    <source>
        <dbReference type="ARBA" id="ARBA00023054"/>
    </source>
</evidence>
<dbReference type="CTD" id="167691"/>
<feature type="compositionally biased region" description="Basic and acidic residues" evidence="3">
    <location>
        <begin position="479"/>
        <end position="494"/>
    </location>
</feature>
<feature type="domain" description="Lebercilin" evidence="4">
    <location>
        <begin position="189"/>
        <end position="381"/>
    </location>
</feature>
<feature type="region of interest" description="Disordered" evidence="3">
    <location>
        <begin position="758"/>
        <end position="787"/>
    </location>
</feature>
<sequence>MLVPADAKGISSPSDSMESENMTDPYEDNRDVDQSRQSLRSSKKDSRSSHFEKRKKNSRDNLKDEVEKESCVESRSKTRTWRSDPDRDQLSDGEGRRSSGSFYSDDYDNESPSERSNSPYSRSRTPTATPRRMVRSKRISNSPLKTGGVGRRGVSRPQRPGGHPLTQHQRRGVRSQSKDSTPPKDLDLVTKRMLSARLLKINELRNSLAELQQRTDELQKENRVLRQLQVRQDKALQRYDDTESEISQLISRHNNDTQVLRERLRRTQERERAAERRMKDSEEQLQRSQATIARLKKLVDQRDLGARDELSRKLEEEKTRALEAERKIKELERSMELTSGSYQRQLAAEKKKTISAQGEIRTLQEELQRLTNKLKEKERELDDRNIYANRMMKPAPRKDVERKIPSRGSTKAVQTKDRAPSLDFPTPPPAITDTNGYSEQAPDEYLSLKQEFAGVDRQVETEDRHLKWEQQKTSNKEIVGNKEKENDKELQKEEKLQLNQELNFLEEKAKQLREEEKKEKEDRKRMSSLLRQEEENNRKRGHVQEEVDRWNHGALSNRQTAEEARRTKELLLAKMREIDRQEHGSQDAIFAESIPSESNKTTSNHASPRLPEQRNSSVFNLTEPEESAGFRAGGGDSGRKRSGMEGGTATAGVGRRALRTQISGDDLAFGSYAPSFGNSASRGSSGFPPPPPKQDRDSSLEAIGVFSLRGVETEKEKDSDGGAEKDRKASLMQQLFGALATPLGDSVSTYNKMEVLKNPPTTNGVRKRDGLLSFNSGSSTPPASSLNTIHVADSRPAIRAITSFDDDIEELTL</sequence>
<feature type="compositionally biased region" description="Basic and acidic residues" evidence="3">
    <location>
        <begin position="576"/>
        <end position="585"/>
    </location>
</feature>
<proteinExistence type="inferred from homology"/>
<dbReference type="AlphaFoldDB" id="A0A6P8TFW6"/>
<evidence type="ECO:0000256" key="3">
    <source>
        <dbReference type="SAM" id="MobiDB-lite"/>
    </source>
</evidence>
<dbReference type="PANTHER" id="PTHR16650">
    <property type="entry name" value="C21ORF13-RELATED"/>
    <property type="match status" value="1"/>
</dbReference>
<dbReference type="GeneID" id="117540330"/>
<dbReference type="PANTHER" id="PTHR16650:SF10">
    <property type="entry name" value="LEBERCILIN"/>
    <property type="match status" value="1"/>
</dbReference>
<dbReference type="Proteomes" id="UP000515161">
    <property type="component" value="Unplaced"/>
</dbReference>